<sequence length="87" mass="9859">MNCSHVVAVDYHCHRVVGKITSEGLSVRSPRYSDGGELVWLQRNSEGPHHACHAILAKKNDQVSKFYIHCIKIQVIFNKDFIGELVK</sequence>
<gene>
    <name evidence="1" type="ORF">RR48_00011</name>
</gene>
<dbReference type="InParanoid" id="A0A0N1PIC7"/>
<dbReference type="Proteomes" id="UP000053240">
    <property type="component" value="Unassembled WGS sequence"/>
</dbReference>
<name>A0A0N1PIC7_PAPMA</name>
<dbReference type="AlphaFoldDB" id="A0A0N1PIC7"/>
<evidence type="ECO:0000313" key="1">
    <source>
        <dbReference type="EMBL" id="KPJ21438.1"/>
    </source>
</evidence>
<dbReference type="EMBL" id="LADJ01046183">
    <property type="protein sequence ID" value="KPJ21438.1"/>
    <property type="molecule type" value="Genomic_DNA"/>
</dbReference>
<reference evidence="1 2" key="1">
    <citation type="journal article" date="2015" name="Nat. Commun.">
        <title>Outbred genome sequencing and CRISPR/Cas9 gene editing in butterflies.</title>
        <authorList>
            <person name="Li X."/>
            <person name="Fan D."/>
            <person name="Zhang W."/>
            <person name="Liu G."/>
            <person name="Zhang L."/>
            <person name="Zhao L."/>
            <person name="Fang X."/>
            <person name="Chen L."/>
            <person name="Dong Y."/>
            <person name="Chen Y."/>
            <person name="Ding Y."/>
            <person name="Zhao R."/>
            <person name="Feng M."/>
            <person name="Zhu Y."/>
            <person name="Feng Y."/>
            <person name="Jiang X."/>
            <person name="Zhu D."/>
            <person name="Xiang H."/>
            <person name="Feng X."/>
            <person name="Li S."/>
            <person name="Wang J."/>
            <person name="Zhang G."/>
            <person name="Kronforst M.R."/>
            <person name="Wang W."/>
        </authorList>
    </citation>
    <scope>NUCLEOTIDE SEQUENCE [LARGE SCALE GENOMIC DNA]</scope>
    <source>
        <strain evidence="1">Ya'a_city_454_Pm</strain>
        <tissue evidence="1">Whole body</tissue>
    </source>
</reference>
<organism evidence="1 2">
    <name type="scientific">Papilio machaon</name>
    <name type="common">Old World swallowtail butterfly</name>
    <dbReference type="NCBI Taxonomy" id="76193"/>
    <lineage>
        <taxon>Eukaryota</taxon>
        <taxon>Metazoa</taxon>
        <taxon>Ecdysozoa</taxon>
        <taxon>Arthropoda</taxon>
        <taxon>Hexapoda</taxon>
        <taxon>Insecta</taxon>
        <taxon>Pterygota</taxon>
        <taxon>Neoptera</taxon>
        <taxon>Endopterygota</taxon>
        <taxon>Lepidoptera</taxon>
        <taxon>Glossata</taxon>
        <taxon>Ditrysia</taxon>
        <taxon>Papilionoidea</taxon>
        <taxon>Papilionidae</taxon>
        <taxon>Papilioninae</taxon>
        <taxon>Papilio</taxon>
    </lineage>
</organism>
<evidence type="ECO:0000313" key="2">
    <source>
        <dbReference type="Proteomes" id="UP000053240"/>
    </source>
</evidence>
<proteinExistence type="predicted"/>
<protein>
    <submittedName>
        <fullName evidence="1">Uncharacterized protein</fullName>
    </submittedName>
</protein>
<keyword evidence="2" id="KW-1185">Reference proteome</keyword>
<comment type="caution">
    <text evidence="1">The sequence shown here is derived from an EMBL/GenBank/DDBJ whole genome shotgun (WGS) entry which is preliminary data.</text>
</comment>
<accession>A0A0N1PIC7</accession>